<evidence type="ECO:0000256" key="13">
    <source>
        <dbReference type="SAM" id="MobiDB-lite"/>
    </source>
</evidence>
<keyword evidence="6" id="KW-0349">Heme</keyword>
<dbReference type="Gene3D" id="1.20.950.20">
    <property type="entry name" value="Transmembrane di-heme cytochromes, Chain C"/>
    <property type="match status" value="1"/>
</dbReference>
<comment type="similarity">
    <text evidence="3">Belongs to the formate dehydrogenase gamma subunit family.</text>
</comment>
<dbReference type="GO" id="GO:0036397">
    <property type="term" value="F:formate dehydrogenase (quinone) activity"/>
    <property type="evidence" value="ECO:0007669"/>
    <property type="project" value="TreeGrafter"/>
</dbReference>
<evidence type="ECO:0000259" key="15">
    <source>
        <dbReference type="Pfam" id="PF01292"/>
    </source>
</evidence>
<dbReference type="GO" id="GO:0046872">
    <property type="term" value="F:metal ion binding"/>
    <property type="evidence" value="ECO:0007669"/>
    <property type="project" value="UniProtKB-KW"/>
</dbReference>
<feature type="region of interest" description="Disordered" evidence="13">
    <location>
        <begin position="1"/>
        <end position="20"/>
    </location>
</feature>
<dbReference type="PANTHER" id="PTHR30074:SF6">
    <property type="entry name" value="FORMATE DEHYDROGENASE GAMMA SUBUNIT"/>
    <property type="match status" value="1"/>
</dbReference>
<dbReference type="Pfam" id="PF01292">
    <property type="entry name" value="Ni_hydr_CYTB"/>
    <property type="match status" value="1"/>
</dbReference>
<evidence type="ECO:0000256" key="14">
    <source>
        <dbReference type="SAM" id="Phobius"/>
    </source>
</evidence>
<feature type="transmembrane region" description="Helical" evidence="14">
    <location>
        <begin position="27"/>
        <end position="45"/>
    </location>
</feature>
<dbReference type="AlphaFoldDB" id="A0A2Z2NYV3"/>
<comment type="cofactor">
    <cofactor evidence="1">
        <name>heme</name>
        <dbReference type="ChEBI" id="CHEBI:30413"/>
    </cofactor>
</comment>
<evidence type="ECO:0000256" key="9">
    <source>
        <dbReference type="ARBA" id="ARBA00022982"/>
    </source>
</evidence>
<evidence type="ECO:0000256" key="8">
    <source>
        <dbReference type="ARBA" id="ARBA00022723"/>
    </source>
</evidence>
<feature type="transmembrane region" description="Helical" evidence="14">
    <location>
        <begin position="202"/>
        <end position="221"/>
    </location>
</feature>
<dbReference type="PANTHER" id="PTHR30074">
    <property type="entry name" value="FORMATE DEHYDROGENASE, NITRATE-INDUCIBLE, CYTOCHROME B556 FDN SUBUNIT"/>
    <property type="match status" value="1"/>
</dbReference>
<keyword evidence="5" id="KW-1003">Cell membrane</keyword>
<evidence type="ECO:0000256" key="2">
    <source>
        <dbReference type="ARBA" id="ARBA00004651"/>
    </source>
</evidence>
<keyword evidence="12 14" id="KW-0472">Membrane</keyword>
<evidence type="ECO:0000256" key="7">
    <source>
        <dbReference type="ARBA" id="ARBA00022692"/>
    </source>
</evidence>
<evidence type="ECO:0000256" key="5">
    <source>
        <dbReference type="ARBA" id="ARBA00022475"/>
    </source>
</evidence>
<evidence type="ECO:0000256" key="11">
    <source>
        <dbReference type="ARBA" id="ARBA00023004"/>
    </source>
</evidence>
<dbReference type="SUPFAM" id="SSF81342">
    <property type="entry name" value="Transmembrane di-heme cytochromes"/>
    <property type="match status" value="1"/>
</dbReference>
<dbReference type="GO" id="GO:0022904">
    <property type="term" value="P:respiratory electron transport chain"/>
    <property type="evidence" value="ECO:0007669"/>
    <property type="project" value="InterPro"/>
</dbReference>
<proteinExistence type="inferred from homology"/>
<dbReference type="EMBL" id="CP018632">
    <property type="protein sequence ID" value="ASJ75111.1"/>
    <property type="molecule type" value="Genomic_DNA"/>
</dbReference>
<dbReference type="InterPro" id="IPR051817">
    <property type="entry name" value="FDH_cytochrome_b556_subunit"/>
</dbReference>
<organism evidence="16 17">
    <name type="scientific">Granulosicoccus antarcticus IMCC3135</name>
    <dbReference type="NCBI Taxonomy" id="1192854"/>
    <lineage>
        <taxon>Bacteria</taxon>
        <taxon>Pseudomonadati</taxon>
        <taxon>Pseudomonadota</taxon>
        <taxon>Gammaproteobacteria</taxon>
        <taxon>Chromatiales</taxon>
        <taxon>Granulosicoccaceae</taxon>
        <taxon>Granulosicoccus</taxon>
    </lineage>
</organism>
<evidence type="ECO:0000256" key="1">
    <source>
        <dbReference type="ARBA" id="ARBA00001971"/>
    </source>
</evidence>
<comment type="subcellular location">
    <subcellularLocation>
        <location evidence="2">Cell membrane</location>
        <topology evidence="2">Multi-pass membrane protein</topology>
    </subcellularLocation>
</comment>
<evidence type="ECO:0000256" key="12">
    <source>
        <dbReference type="ARBA" id="ARBA00023136"/>
    </source>
</evidence>
<feature type="transmembrane region" description="Helical" evidence="14">
    <location>
        <begin position="255"/>
        <end position="276"/>
    </location>
</feature>
<dbReference type="GO" id="GO:0009326">
    <property type="term" value="C:formate dehydrogenase complex"/>
    <property type="evidence" value="ECO:0007669"/>
    <property type="project" value="InterPro"/>
</dbReference>
<dbReference type="InterPro" id="IPR016174">
    <property type="entry name" value="Di-haem_cyt_TM"/>
</dbReference>
<dbReference type="GO" id="GO:0009061">
    <property type="term" value="P:anaerobic respiration"/>
    <property type="evidence" value="ECO:0007669"/>
    <property type="project" value="TreeGrafter"/>
</dbReference>
<keyword evidence="4" id="KW-0813">Transport</keyword>
<dbReference type="RefSeq" id="WP_236994652.1">
    <property type="nucleotide sequence ID" value="NZ_CP018632.1"/>
</dbReference>
<name>A0A2Z2NYV3_9GAMM</name>
<evidence type="ECO:0000313" key="16">
    <source>
        <dbReference type="EMBL" id="ASJ75111.1"/>
    </source>
</evidence>
<evidence type="ECO:0000256" key="6">
    <source>
        <dbReference type="ARBA" id="ARBA00022617"/>
    </source>
</evidence>
<sequence>MHTDHPNEVPASEPVRQKMSSAKKRKITTYSLLAILALAFILPLGSYSLHFLGSEAIAQETGASVNPRSNYWRAVNDGVSGYSAVKGQESNVLIGPGGVRWQALRDGPVASYAPWGILIMLLIVTTFHLIKGRSKLEEPRSGKTIKRWNWLDRTVHWVTAVSFIALAITGLSMLVGKVVLIPLLGKAGFSLWAQASITIHNVIGPVFSIGIVLMIVMWIWYNVPNAVDIKWFKQGGGIVGDGHPSAGRMNGGEKVWFWAVTFLGLAVCASGLLMVAPSYGITIPAALDFLPLVGGTREQMQQANLIHAVVSLIWAAIAVGHIYIGTAGTEGAFEGMATGYVSAEWAKQHHDLWYEQVQAEGKIIDASAEPGQGVDHEGATVSARS</sequence>
<keyword evidence="11" id="KW-0408">Iron</keyword>
<gene>
    <name evidence="16" type="primary">fdnI</name>
    <name evidence="16" type="ORF">IMCC3135_25240</name>
</gene>
<dbReference type="KEGG" id="gai:IMCC3135_25240"/>
<keyword evidence="8" id="KW-0479">Metal-binding</keyword>
<protein>
    <submittedName>
        <fullName evidence="16">Formate dehydrogenase, nitrate-inducible, cytochrome b556(Fdn) subunit</fullName>
    </submittedName>
</protein>
<accession>A0A2Z2NYV3</accession>
<keyword evidence="7 14" id="KW-0812">Transmembrane</keyword>
<feature type="transmembrane region" description="Helical" evidence="14">
    <location>
        <begin position="112"/>
        <end position="130"/>
    </location>
</feature>
<dbReference type="NCBIfam" id="TIGR01583">
    <property type="entry name" value="formate-DH-gamm"/>
    <property type="match status" value="1"/>
</dbReference>
<dbReference type="GO" id="GO:0015944">
    <property type="term" value="P:formate oxidation"/>
    <property type="evidence" value="ECO:0007669"/>
    <property type="project" value="TreeGrafter"/>
</dbReference>
<evidence type="ECO:0000256" key="3">
    <source>
        <dbReference type="ARBA" id="ARBA00010747"/>
    </source>
</evidence>
<dbReference type="Proteomes" id="UP000250079">
    <property type="component" value="Chromosome"/>
</dbReference>
<evidence type="ECO:0000256" key="10">
    <source>
        <dbReference type="ARBA" id="ARBA00022989"/>
    </source>
</evidence>
<evidence type="ECO:0000256" key="4">
    <source>
        <dbReference type="ARBA" id="ARBA00022448"/>
    </source>
</evidence>
<dbReference type="GO" id="GO:0005886">
    <property type="term" value="C:plasma membrane"/>
    <property type="evidence" value="ECO:0007669"/>
    <property type="project" value="UniProtKB-SubCell"/>
</dbReference>
<feature type="transmembrane region" description="Helical" evidence="14">
    <location>
        <begin position="305"/>
        <end position="324"/>
    </location>
</feature>
<dbReference type="InterPro" id="IPR006471">
    <property type="entry name" value="Formate_DH_gsu"/>
</dbReference>
<keyword evidence="10 14" id="KW-1133">Transmembrane helix</keyword>
<feature type="domain" description="Cytochrome b561 bacterial/Ni-hydrogenase" evidence="15">
    <location>
        <begin position="147"/>
        <end position="338"/>
    </location>
</feature>
<reference evidence="16 17" key="1">
    <citation type="submission" date="2016-12" db="EMBL/GenBank/DDBJ databases">
        <authorList>
            <person name="Song W.-J."/>
            <person name="Kurnit D.M."/>
        </authorList>
    </citation>
    <scope>NUCLEOTIDE SEQUENCE [LARGE SCALE GENOMIC DNA]</scope>
    <source>
        <strain evidence="16 17">IMCC3135</strain>
    </source>
</reference>
<dbReference type="InterPro" id="IPR011577">
    <property type="entry name" value="Cyt_b561_bac/Ni-Hgenase"/>
</dbReference>
<dbReference type="GO" id="GO:0009055">
    <property type="term" value="F:electron transfer activity"/>
    <property type="evidence" value="ECO:0007669"/>
    <property type="project" value="InterPro"/>
</dbReference>
<evidence type="ECO:0000313" key="17">
    <source>
        <dbReference type="Proteomes" id="UP000250079"/>
    </source>
</evidence>
<keyword evidence="17" id="KW-1185">Reference proteome</keyword>
<keyword evidence="9" id="KW-0249">Electron transport</keyword>
<dbReference type="GO" id="GO:0008863">
    <property type="term" value="F:formate dehydrogenase (NAD+) activity"/>
    <property type="evidence" value="ECO:0007669"/>
    <property type="project" value="InterPro"/>
</dbReference>